<proteinExistence type="inferred from homology"/>
<dbReference type="Pfam" id="PF03799">
    <property type="entry name" value="FtsQ_DivIB_C"/>
    <property type="match status" value="1"/>
</dbReference>
<evidence type="ECO:0000256" key="6">
    <source>
        <dbReference type="ARBA" id="ARBA00022989"/>
    </source>
</evidence>
<dbReference type="GO" id="GO:0051301">
    <property type="term" value="P:cell division"/>
    <property type="evidence" value="ECO:0007669"/>
    <property type="project" value="UniProtKB-KW"/>
</dbReference>
<keyword evidence="3" id="KW-0997">Cell inner membrane</keyword>
<sequence length="279" mass="30843">METMRDLHVKTRLAPAPSRNKNRVKQERKPINWRPFVTWASRAVCGVLGVAAVGGIGYEAYRLVSRTTFLKLETVEVSPLHRLSRNEVITEAGVRAGDPMLGLQLRRIGEQLAKNPWVKQVNVRRYFPHTLAIEVVERQPVAIVNLGLLYYMDAQGEVFKPLTQGDSLNFPVITGVSEDDLARDPAGTKQTLTAAAALMDLLRNGKAFNLADVSEIHTDKGFGFTLFTAAGGVPVRLGNDGFEEKLARFAKIYGDLQGALAAVEYIDLDYHDKIIVKKG</sequence>
<keyword evidence="4 9" id="KW-0132">Cell division</keyword>
<dbReference type="InterPro" id="IPR005548">
    <property type="entry name" value="Cell_div_FtsQ/DivIB_C"/>
</dbReference>
<dbReference type="InterPro" id="IPR045335">
    <property type="entry name" value="FtsQ_C_sf"/>
</dbReference>
<evidence type="ECO:0000256" key="8">
    <source>
        <dbReference type="ARBA" id="ARBA00023306"/>
    </source>
</evidence>
<dbReference type="Gene3D" id="3.10.20.310">
    <property type="entry name" value="membrane protein fhac"/>
    <property type="match status" value="1"/>
</dbReference>
<keyword evidence="8 9" id="KW-0131">Cell cycle</keyword>
<organism evidence="11 12">
    <name type="scientific">Geotalea uraniireducens</name>
    <dbReference type="NCBI Taxonomy" id="351604"/>
    <lineage>
        <taxon>Bacteria</taxon>
        <taxon>Pseudomonadati</taxon>
        <taxon>Thermodesulfobacteriota</taxon>
        <taxon>Desulfuromonadia</taxon>
        <taxon>Geobacterales</taxon>
        <taxon>Geobacteraceae</taxon>
        <taxon>Geotalea</taxon>
    </lineage>
</organism>
<dbReference type="HAMAP" id="MF_00911">
    <property type="entry name" value="FtsQ_subfam"/>
    <property type="match status" value="1"/>
</dbReference>
<dbReference type="PANTHER" id="PTHR35851:SF1">
    <property type="entry name" value="CELL DIVISION PROTEIN FTSQ"/>
    <property type="match status" value="1"/>
</dbReference>
<evidence type="ECO:0000256" key="7">
    <source>
        <dbReference type="ARBA" id="ARBA00023136"/>
    </source>
</evidence>
<dbReference type="Gene3D" id="3.40.50.11690">
    <property type="entry name" value="Cell division protein FtsQ/DivIB"/>
    <property type="match status" value="1"/>
</dbReference>
<comment type="function">
    <text evidence="9">Essential cell division protein.</text>
</comment>
<dbReference type="EMBL" id="AP027151">
    <property type="protein sequence ID" value="BDV44455.1"/>
    <property type="molecule type" value="Genomic_DNA"/>
</dbReference>
<comment type="similarity">
    <text evidence="9">Belongs to the FtsQ/DivIB family. FtsQ subfamily.</text>
</comment>
<keyword evidence="6 9" id="KW-1133">Transmembrane helix</keyword>
<dbReference type="Proteomes" id="UP001317705">
    <property type="component" value="Chromosome"/>
</dbReference>
<evidence type="ECO:0000256" key="9">
    <source>
        <dbReference type="HAMAP-Rule" id="MF_00911"/>
    </source>
</evidence>
<accession>A0ABN6VVQ3</accession>
<evidence type="ECO:0000256" key="3">
    <source>
        <dbReference type="ARBA" id="ARBA00022519"/>
    </source>
</evidence>
<dbReference type="InterPro" id="IPR013685">
    <property type="entry name" value="POTRA_FtsQ_type"/>
</dbReference>
<dbReference type="PANTHER" id="PTHR35851">
    <property type="entry name" value="CELL DIVISION PROTEIN FTSQ"/>
    <property type="match status" value="1"/>
</dbReference>
<evidence type="ECO:0000256" key="2">
    <source>
        <dbReference type="ARBA" id="ARBA00022475"/>
    </source>
</evidence>
<evidence type="ECO:0000256" key="5">
    <source>
        <dbReference type="ARBA" id="ARBA00022692"/>
    </source>
</evidence>
<dbReference type="InterPro" id="IPR026579">
    <property type="entry name" value="FtsQ"/>
</dbReference>
<dbReference type="Pfam" id="PF08478">
    <property type="entry name" value="POTRA_1"/>
    <property type="match status" value="1"/>
</dbReference>
<evidence type="ECO:0000259" key="10">
    <source>
        <dbReference type="PROSITE" id="PS51779"/>
    </source>
</evidence>
<feature type="transmembrane region" description="Helical" evidence="9">
    <location>
        <begin position="39"/>
        <end position="61"/>
    </location>
</feature>
<evidence type="ECO:0000256" key="4">
    <source>
        <dbReference type="ARBA" id="ARBA00022618"/>
    </source>
</evidence>
<keyword evidence="2 9" id="KW-1003">Cell membrane</keyword>
<protein>
    <recommendedName>
        <fullName evidence="9">Cell division protein FtsQ</fullName>
    </recommendedName>
</protein>
<evidence type="ECO:0000313" key="12">
    <source>
        <dbReference type="Proteomes" id="UP001317705"/>
    </source>
</evidence>
<reference evidence="11 12" key="1">
    <citation type="submission" date="2022-12" db="EMBL/GenBank/DDBJ databases">
        <title>Polyphasic characterization of Geotalea uranireducens NIT-SL11 newly isolated from a complex of sewage sludge and microbially reduced graphene oxide.</title>
        <authorList>
            <person name="Xie L."/>
            <person name="Yoshida N."/>
            <person name="Meng L."/>
        </authorList>
    </citation>
    <scope>NUCLEOTIDE SEQUENCE [LARGE SCALE GENOMIC DNA]</scope>
    <source>
        <strain evidence="11 12">NIT-SL11</strain>
    </source>
</reference>
<evidence type="ECO:0000313" key="11">
    <source>
        <dbReference type="EMBL" id="BDV44455.1"/>
    </source>
</evidence>
<gene>
    <name evidence="9 11" type="primary">ftsQ</name>
    <name evidence="11" type="ORF">GURASL_33780</name>
</gene>
<keyword evidence="12" id="KW-1185">Reference proteome</keyword>
<feature type="domain" description="POTRA" evidence="10">
    <location>
        <begin position="70"/>
        <end position="138"/>
    </location>
</feature>
<name>A0ABN6VVQ3_9BACT</name>
<comment type="subcellular location">
    <subcellularLocation>
        <location evidence="9">Cell membrane</location>
        <topology evidence="9">Single-pass type II membrane protein</topology>
    </subcellularLocation>
    <subcellularLocation>
        <location evidence="1">Membrane</location>
    </subcellularLocation>
    <text evidence="9">Localizes to the division septum.</text>
</comment>
<keyword evidence="7 9" id="KW-0472">Membrane</keyword>
<dbReference type="PROSITE" id="PS51779">
    <property type="entry name" value="POTRA"/>
    <property type="match status" value="1"/>
</dbReference>
<evidence type="ECO:0000256" key="1">
    <source>
        <dbReference type="ARBA" id="ARBA00004370"/>
    </source>
</evidence>
<keyword evidence="5 9" id="KW-0812">Transmembrane</keyword>
<dbReference type="InterPro" id="IPR034746">
    <property type="entry name" value="POTRA"/>
</dbReference>